<reference evidence="1 2" key="1">
    <citation type="submission" date="2018-08" db="EMBL/GenBank/DDBJ databases">
        <title>Paenibacillus sp. M4BSY-1, whole genome shotgun sequence.</title>
        <authorList>
            <person name="Tuo L."/>
        </authorList>
    </citation>
    <scope>NUCLEOTIDE SEQUENCE [LARGE SCALE GENOMIC DNA]</scope>
    <source>
        <strain evidence="1 2">M4BSY-1</strain>
    </source>
</reference>
<name>A0A371PEF0_9BACL</name>
<dbReference type="OrthoDB" id="529831at2"/>
<gene>
    <name evidence="1" type="ORF">DX130_17270</name>
</gene>
<comment type="caution">
    <text evidence="1">The sequence shown here is derived from an EMBL/GenBank/DDBJ whole genome shotgun (WGS) entry which is preliminary data.</text>
</comment>
<accession>A0A371PEF0</accession>
<protein>
    <submittedName>
        <fullName evidence="1">Uncharacterized protein</fullName>
    </submittedName>
</protein>
<evidence type="ECO:0000313" key="1">
    <source>
        <dbReference type="EMBL" id="REK74287.1"/>
    </source>
</evidence>
<dbReference type="Proteomes" id="UP000261905">
    <property type="component" value="Unassembled WGS sequence"/>
</dbReference>
<organism evidence="1 2">
    <name type="scientific">Paenibacillus paeoniae</name>
    <dbReference type="NCBI Taxonomy" id="2292705"/>
    <lineage>
        <taxon>Bacteria</taxon>
        <taxon>Bacillati</taxon>
        <taxon>Bacillota</taxon>
        <taxon>Bacilli</taxon>
        <taxon>Bacillales</taxon>
        <taxon>Paenibacillaceae</taxon>
        <taxon>Paenibacillus</taxon>
    </lineage>
</organism>
<evidence type="ECO:0000313" key="2">
    <source>
        <dbReference type="Proteomes" id="UP000261905"/>
    </source>
</evidence>
<dbReference type="EMBL" id="QUBQ01000003">
    <property type="protein sequence ID" value="REK74287.1"/>
    <property type="molecule type" value="Genomic_DNA"/>
</dbReference>
<dbReference type="AlphaFoldDB" id="A0A371PEF0"/>
<sequence length="375" mass="41759">MNHRLRTVPSIARRATYLTLFCFTISLAYAWNYAIAAPSQAELLVQSSSDAQHKSVKSLSPSLLEGSASEGSSPFLASDLYVTIKQPTGQIINYSVDSFGNLHGDHGKTIVLRPIARSKLLNEARQLRAKHYGELLSWQEAKRVIPRKTNLTVIDLETGLRFNAQRRAGSSHADVQPLTKADTETMKQIYNGTWSWHRRAILVEANGRTLAASMHGMPHGGDGIPGNGFSGHFCIHFQGSTTHGKGNIDLGHQLMIAKASGTLGSFMSELDPYDTINTFFLANTYDDRALMHRVFPISMLPQAKRRYFGAEDAAIRHRFMEPDEHSHTELITDIPVETCQARGSRCAQKSVSIFHMRRLSLLDAWTIDDITTPRQ</sequence>
<dbReference type="RefSeq" id="WP_116047514.1">
    <property type="nucleotide sequence ID" value="NZ_QUBQ01000003.1"/>
</dbReference>
<proteinExistence type="predicted"/>
<keyword evidence="2" id="KW-1185">Reference proteome</keyword>